<dbReference type="UniPathway" id="UPA00028">
    <property type="reaction ID" value="UER00004"/>
</dbReference>
<evidence type="ECO:0000256" key="5">
    <source>
        <dbReference type="ARBA" id="ARBA00019465"/>
    </source>
</evidence>
<dbReference type="NCBIfam" id="TIGR00745">
    <property type="entry name" value="apbA_panE"/>
    <property type="match status" value="1"/>
</dbReference>
<sequence length="321" mass="35480">MKGKREESTMKIAIAGAGAMGSRFGLMLHQGGNEVLLIDGWAEHVQQIKEHGLQADYNGEKVVVQLPIVLQSEVVKEDQADLIILFTKAMQLEKMLMDIRSLIKEDTEVLCLLNGIGHEDIIEKFVPMKNIYIGNTMWTAGLEGPGQVKLFGNGSIELQNLGANKEEAAKELAKKLSESGLNAVFSENIHYSIYRKACVNGTMNGLCTILDVNMAGLGKTSTAHKMVETIVQEFAKVAAVENVHLDISEVIAHCESCFNPKTIGQHYPSMYQDLIKNHRLTEIDYINGAISRKGKKYGIATPYCDFLTELIHAKEDCLNVK</sequence>
<dbReference type="EC" id="1.1.1.169" evidence="4 11"/>
<comment type="similarity">
    <text evidence="3 11">Belongs to the ketopantoate reductase family.</text>
</comment>
<dbReference type="SUPFAM" id="SSF51735">
    <property type="entry name" value="NAD(P)-binding Rossmann-fold domains"/>
    <property type="match status" value="1"/>
</dbReference>
<dbReference type="InterPro" id="IPR003710">
    <property type="entry name" value="ApbA"/>
</dbReference>
<evidence type="ECO:0000256" key="7">
    <source>
        <dbReference type="ARBA" id="ARBA00022857"/>
    </source>
</evidence>
<organism evidence="14 15">
    <name type="scientific">Enterococcus ratti</name>
    <dbReference type="NCBI Taxonomy" id="150033"/>
    <lineage>
        <taxon>Bacteria</taxon>
        <taxon>Bacillati</taxon>
        <taxon>Bacillota</taxon>
        <taxon>Bacilli</taxon>
        <taxon>Lactobacillales</taxon>
        <taxon>Enterococcaceae</taxon>
        <taxon>Enterococcus</taxon>
    </lineage>
</organism>
<keyword evidence="6 11" id="KW-0566">Pantothenate biosynthesis</keyword>
<evidence type="ECO:0000256" key="2">
    <source>
        <dbReference type="ARBA" id="ARBA00004994"/>
    </source>
</evidence>
<feature type="domain" description="Ketopantoate reductase N-terminal" evidence="12">
    <location>
        <begin position="12"/>
        <end position="161"/>
    </location>
</feature>
<dbReference type="Gene3D" id="3.40.50.720">
    <property type="entry name" value="NAD(P)-binding Rossmann-like Domain"/>
    <property type="match status" value="1"/>
</dbReference>
<evidence type="ECO:0000256" key="11">
    <source>
        <dbReference type="RuleBase" id="RU362068"/>
    </source>
</evidence>
<keyword evidence="15" id="KW-1185">Reference proteome</keyword>
<evidence type="ECO:0000259" key="12">
    <source>
        <dbReference type="Pfam" id="PF02558"/>
    </source>
</evidence>
<dbReference type="Pfam" id="PF08546">
    <property type="entry name" value="ApbA_C"/>
    <property type="match status" value="1"/>
</dbReference>
<evidence type="ECO:0000313" key="14">
    <source>
        <dbReference type="EMBL" id="OJG83360.1"/>
    </source>
</evidence>
<proteinExistence type="inferred from homology"/>
<dbReference type="GO" id="GO:0005737">
    <property type="term" value="C:cytoplasm"/>
    <property type="evidence" value="ECO:0007669"/>
    <property type="project" value="TreeGrafter"/>
</dbReference>
<dbReference type="GO" id="GO:0008677">
    <property type="term" value="F:2-dehydropantoate 2-reductase activity"/>
    <property type="evidence" value="ECO:0007669"/>
    <property type="project" value="UniProtKB-EC"/>
</dbReference>
<name>A0A1L8WQR6_9ENTE</name>
<evidence type="ECO:0000259" key="13">
    <source>
        <dbReference type="Pfam" id="PF08546"/>
    </source>
</evidence>
<protein>
    <recommendedName>
        <fullName evidence="5 11">2-dehydropantoate 2-reductase</fullName>
        <ecNumber evidence="4 11">1.1.1.169</ecNumber>
    </recommendedName>
    <alternativeName>
        <fullName evidence="9 11">Ketopantoate reductase</fullName>
    </alternativeName>
</protein>
<feature type="domain" description="Ketopantoate reductase C-terminal" evidence="13">
    <location>
        <begin position="188"/>
        <end position="315"/>
    </location>
</feature>
<evidence type="ECO:0000256" key="10">
    <source>
        <dbReference type="ARBA" id="ARBA00048793"/>
    </source>
</evidence>
<comment type="pathway">
    <text evidence="2 11">Cofactor biosynthesis; (R)-pantothenate biosynthesis; (R)-pantoate from 3-methyl-2-oxobutanoate: step 2/2.</text>
</comment>
<dbReference type="STRING" id="150033.RV14_GL001718"/>
<dbReference type="PANTHER" id="PTHR43765:SF2">
    <property type="entry name" value="2-DEHYDROPANTOATE 2-REDUCTASE"/>
    <property type="match status" value="1"/>
</dbReference>
<dbReference type="InterPro" id="IPR008927">
    <property type="entry name" value="6-PGluconate_DH-like_C_sf"/>
</dbReference>
<accession>A0A1L8WQR6</accession>
<dbReference type="InterPro" id="IPR013328">
    <property type="entry name" value="6PGD_dom2"/>
</dbReference>
<dbReference type="SUPFAM" id="SSF48179">
    <property type="entry name" value="6-phosphogluconate dehydrogenase C-terminal domain-like"/>
    <property type="match status" value="1"/>
</dbReference>
<dbReference type="GO" id="GO:0050661">
    <property type="term" value="F:NADP binding"/>
    <property type="evidence" value="ECO:0007669"/>
    <property type="project" value="TreeGrafter"/>
</dbReference>
<dbReference type="InterPro" id="IPR050838">
    <property type="entry name" value="Ketopantoate_reductase"/>
</dbReference>
<comment type="function">
    <text evidence="1 11">Catalyzes the NADPH-dependent reduction of ketopantoate into pantoic acid.</text>
</comment>
<dbReference type="NCBIfam" id="NF005088">
    <property type="entry name" value="PRK06522.1-2"/>
    <property type="match status" value="1"/>
</dbReference>
<gene>
    <name evidence="14" type="ORF">RV14_GL001718</name>
</gene>
<comment type="caution">
    <text evidence="14">The sequence shown here is derived from an EMBL/GenBank/DDBJ whole genome shotgun (WGS) entry which is preliminary data.</text>
</comment>
<keyword evidence="8 11" id="KW-0560">Oxidoreductase</keyword>
<evidence type="ECO:0000256" key="8">
    <source>
        <dbReference type="ARBA" id="ARBA00023002"/>
    </source>
</evidence>
<evidence type="ECO:0000313" key="15">
    <source>
        <dbReference type="Proteomes" id="UP000182152"/>
    </source>
</evidence>
<keyword evidence="7 11" id="KW-0521">NADP</keyword>
<dbReference type="Proteomes" id="UP000182152">
    <property type="component" value="Unassembled WGS sequence"/>
</dbReference>
<dbReference type="InterPro" id="IPR013752">
    <property type="entry name" value="KPA_reductase"/>
</dbReference>
<evidence type="ECO:0000256" key="4">
    <source>
        <dbReference type="ARBA" id="ARBA00013014"/>
    </source>
</evidence>
<evidence type="ECO:0000256" key="6">
    <source>
        <dbReference type="ARBA" id="ARBA00022655"/>
    </source>
</evidence>
<dbReference type="AlphaFoldDB" id="A0A1L8WQR6"/>
<dbReference type="GO" id="GO:0015940">
    <property type="term" value="P:pantothenate biosynthetic process"/>
    <property type="evidence" value="ECO:0007669"/>
    <property type="project" value="UniProtKB-UniPathway"/>
</dbReference>
<dbReference type="EMBL" id="JXLB01000004">
    <property type="protein sequence ID" value="OJG83360.1"/>
    <property type="molecule type" value="Genomic_DNA"/>
</dbReference>
<dbReference type="PANTHER" id="PTHR43765">
    <property type="entry name" value="2-DEHYDROPANTOATE 2-REDUCTASE-RELATED"/>
    <property type="match status" value="1"/>
</dbReference>
<evidence type="ECO:0000256" key="1">
    <source>
        <dbReference type="ARBA" id="ARBA00002919"/>
    </source>
</evidence>
<dbReference type="InterPro" id="IPR036291">
    <property type="entry name" value="NAD(P)-bd_dom_sf"/>
</dbReference>
<evidence type="ECO:0000256" key="9">
    <source>
        <dbReference type="ARBA" id="ARBA00032024"/>
    </source>
</evidence>
<dbReference type="InterPro" id="IPR013332">
    <property type="entry name" value="KPR_N"/>
</dbReference>
<dbReference type="Gene3D" id="1.10.1040.10">
    <property type="entry name" value="N-(1-d-carboxylethyl)-l-norvaline Dehydrogenase, domain 2"/>
    <property type="match status" value="1"/>
</dbReference>
<comment type="catalytic activity">
    <reaction evidence="10 11">
        <text>(R)-pantoate + NADP(+) = 2-dehydropantoate + NADPH + H(+)</text>
        <dbReference type="Rhea" id="RHEA:16233"/>
        <dbReference type="ChEBI" id="CHEBI:11561"/>
        <dbReference type="ChEBI" id="CHEBI:15378"/>
        <dbReference type="ChEBI" id="CHEBI:15980"/>
        <dbReference type="ChEBI" id="CHEBI:57783"/>
        <dbReference type="ChEBI" id="CHEBI:58349"/>
        <dbReference type="EC" id="1.1.1.169"/>
    </reaction>
</comment>
<evidence type="ECO:0000256" key="3">
    <source>
        <dbReference type="ARBA" id="ARBA00007870"/>
    </source>
</evidence>
<reference evidence="14 15" key="1">
    <citation type="submission" date="2014-12" db="EMBL/GenBank/DDBJ databases">
        <title>Draft genome sequences of 29 type strains of Enterococci.</title>
        <authorList>
            <person name="Zhong Z."/>
            <person name="Sun Z."/>
            <person name="Liu W."/>
            <person name="Zhang W."/>
            <person name="Zhang H."/>
        </authorList>
    </citation>
    <scope>NUCLEOTIDE SEQUENCE [LARGE SCALE GENOMIC DNA]</scope>
    <source>
        <strain evidence="14 15">DSM 15687</strain>
    </source>
</reference>
<dbReference type="Pfam" id="PF02558">
    <property type="entry name" value="ApbA"/>
    <property type="match status" value="1"/>
</dbReference>